<proteinExistence type="predicted"/>
<protein>
    <submittedName>
        <fullName evidence="1">Uncharacterized protein</fullName>
    </submittedName>
</protein>
<dbReference type="Proteomes" id="UP001396334">
    <property type="component" value="Unassembled WGS sequence"/>
</dbReference>
<reference evidence="1 2" key="1">
    <citation type="journal article" date="2024" name="G3 (Bethesda)">
        <title>Genome assembly of Hibiscus sabdariffa L. provides insights into metabolisms of medicinal natural products.</title>
        <authorList>
            <person name="Kim T."/>
        </authorList>
    </citation>
    <scope>NUCLEOTIDE SEQUENCE [LARGE SCALE GENOMIC DNA]</scope>
    <source>
        <strain evidence="1">TK-2024</strain>
        <tissue evidence="1">Old leaves</tissue>
    </source>
</reference>
<keyword evidence="2" id="KW-1185">Reference proteome</keyword>
<evidence type="ECO:0000313" key="1">
    <source>
        <dbReference type="EMBL" id="KAK9036452.1"/>
    </source>
</evidence>
<sequence length="180" mass="20638">MFKFNVDVDVLWNFENPDIKTFFEESHGNEDSMFFEADRILDPIGAEIKTILEAFQKKNKLKVKKLIVQLETRATEPYWIRETPTSYPNTAKSEKFLLCSVKPASHNSFCALRVKRPEPSLKPHGSTTGLERADQIYATKTPTQLIEPMSNQLNAPTWVTSRHYPTQRTANALACYLNNV</sequence>
<evidence type="ECO:0000313" key="2">
    <source>
        <dbReference type="Proteomes" id="UP001396334"/>
    </source>
</evidence>
<gene>
    <name evidence="1" type="ORF">V6N11_078453</name>
</gene>
<name>A0ABR2TGE7_9ROSI</name>
<accession>A0ABR2TGE7</accession>
<comment type="caution">
    <text evidence="1">The sequence shown here is derived from an EMBL/GenBank/DDBJ whole genome shotgun (WGS) entry which is preliminary data.</text>
</comment>
<organism evidence="1 2">
    <name type="scientific">Hibiscus sabdariffa</name>
    <name type="common">roselle</name>
    <dbReference type="NCBI Taxonomy" id="183260"/>
    <lineage>
        <taxon>Eukaryota</taxon>
        <taxon>Viridiplantae</taxon>
        <taxon>Streptophyta</taxon>
        <taxon>Embryophyta</taxon>
        <taxon>Tracheophyta</taxon>
        <taxon>Spermatophyta</taxon>
        <taxon>Magnoliopsida</taxon>
        <taxon>eudicotyledons</taxon>
        <taxon>Gunneridae</taxon>
        <taxon>Pentapetalae</taxon>
        <taxon>rosids</taxon>
        <taxon>malvids</taxon>
        <taxon>Malvales</taxon>
        <taxon>Malvaceae</taxon>
        <taxon>Malvoideae</taxon>
        <taxon>Hibiscus</taxon>
    </lineage>
</organism>
<dbReference type="EMBL" id="JBBPBN010000006">
    <property type="protein sequence ID" value="KAK9036452.1"/>
    <property type="molecule type" value="Genomic_DNA"/>
</dbReference>